<gene>
    <name evidence="3" type="ORF">EMAR1385_LOCUS756</name>
</gene>
<keyword evidence="2" id="KW-1133">Transmembrane helix</keyword>
<feature type="transmembrane region" description="Helical" evidence="2">
    <location>
        <begin position="288"/>
        <end position="309"/>
    </location>
</feature>
<name>A0A7S0XMU2_9EUKA</name>
<feature type="transmembrane region" description="Helical" evidence="2">
    <location>
        <begin position="159"/>
        <end position="177"/>
    </location>
</feature>
<keyword evidence="2" id="KW-0472">Membrane</keyword>
<feature type="transmembrane region" description="Helical" evidence="2">
    <location>
        <begin position="83"/>
        <end position="104"/>
    </location>
</feature>
<accession>A0A7S0XMU2</accession>
<keyword evidence="2" id="KW-0812">Transmembrane</keyword>
<feature type="transmembrane region" description="Helical" evidence="2">
    <location>
        <begin position="198"/>
        <end position="221"/>
    </location>
</feature>
<feature type="region of interest" description="Disordered" evidence="1">
    <location>
        <begin position="11"/>
        <end position="33"/>
    </location>
</feature>
<evidence type="ECO:0000256" key="2">
    <source>
        <dbReference type="SAM" id="Phobius"/>
    </source>
</evidence>
<evidence type="ECO:0000256" key="1">
    <source>
        <dbReference type="SAM" id="MobiDB-lite"/>
    </source>
</evidence>
<feature type="transmembrane region" description="Helical" evidence="2">
    <location>
        <begin position="227"/>
        <end position="247"/>
    </location>
</feature>
<organism evidence="3">
    <name type="scientific">Elphidium margaritaceum</name>
    <dbReference type="NCBI Taxonomy" id="933848"/>
    <lineage>
        <taxon>Eukaryota</taxon>
        <taxon>Sar</taxon>
        <taxon>Rhizaria</taxon>
        <taxon>Retaria</taxon>
        <taxon>Foraminifera</taxon>
        <taxon>Rotaliida</taxon>
        <taxon>Elphidiidae</taxon>
        <taxon>Elphidium</taxon>
    </lineage>
</organism>
<feature type="transmembrane region" description="Helical" evidence="2">
    <location>
        <begin position="321"/>
        <end position="340"/>
    </location>
</feature>
<proteinExistence type="predicted"/>
<dbReference type="EMBL" id="HBFI01001080">
    <property type="protein sequence ID" value="CAD8731877.1"/>
    <property type="molecule type" value="Transcribed_RNA"/>
</dbReference>
<sequence>MTTTSLELGKPLINNAGDADNTGRADNPVSTKHDLEDKLDDCKANENPEIMELYLDRDIYVFFLLIRQTRHYAKWTCVQRFKLQVLVFLCFFVQFFTVVCLIFNDYDTDDMGATTIECESGPPTVFVNGTFVESAPLHADDCTITESIREQIYFSYMDAWGYLVRICAIALVQCFLYPNVTSFAPFSIKLLQTRRWEWLMISLFQVLVLVAVGLYVVQIIYKSLSTLDVLSAGIGFIILLEVDAFLYQVVYRNIYENVEGDLFRIDLHKNDVPNTVFKTFTPDTYDMLLFLSTLFVQLFPSMMACSWFRMGLDADDFHDGVKFYIMVLSSFLPAAVFLFWPYVSVIFHGIYGCCGANNR</sequence>
<protein>
    <submittedName>
        <fullName evidence="3">Uncharacterized protein</fullName>
    </submittedName>
</protein>
<dbReference type="AlphaFoldDB" id="A0A7S0XMU2"/>
<evidence type="ECO:0000313" key="3">
    <source>
        <dbReference type="EMBL" id="CAD8731877.1"/>
    </source>
</evidence>
<reference evidence="3" key="1">
    <citation type="submission" date="2021-01" db="EMBL/GenBank/DDBJ databases">
        <authorList>
            <person name="Corre E."/>
            <person name="Pelletier E."/>
            <person name="Niang G."/>
            <person name="Scheremetjew M."/>
            <person name="Finn R."/>
            <person name="Kale V."/>
            <person name="Holt S."/>
            <person name="Cochrane G."/>
            <person name="Meng A."/>
            <person name="Brown T."/>
            <person name="Cohen L."/>
        </authorList>
    </citation>
    <scope>NUCLEOTIDE SEQUENCE</scope>
</reference>